<feature type="compositionally biased region" description="Polar residues" evidence="3">
    <location>
        <begin position="41"/>
        <end position="60"/>
    </location>
</feature>
<dbReference type="InterPro" id="IPR000026">
    <property type="entry name" value="N1-like"/>
</dbReference>
<feature type="compositionally biased region" description="Basic and acidic residues" evidence="3">
    <location>
        <begin position="105"/>
        <end position="114"/>
    </location>
</feature>
<dbReference type="Proteomes" id="UP001583177">
    <property type="component" value="Unassembled WGS sequence"/>
</dbReference>
<evidence type="ECO:0000313" key="4">
    <source>
        <dbReference type="EMBL" id="KAL1847247.1"/>
    </source>
</evidence>
<feature type="compositionally biased region" description="Acidic residues" evidence="3">
    <location>
        <begin position="153"/>
        <end position="163"/>
    </location>
</feature>
<evidence type="ECO:0000256" key="1">
    <source>
        <dbReference type="ARBA" id="ARBA00022722"/>
    </source>
</evidence>
<feature type="region of interest" description="Disordered" evidence="3">
    <location>
        <begin position="1"/>
        <end position="24"/>
    </location>
</feature>
<accession>A0ABR3VWX5</accession>
<evidence type="ECO:0000313" key="5">
    <source>
        <dbReference type="Proteomes" id="UP001583177"/>
    </source>
</evidence>
<evidence type="ECO:0000256" key="2">
    <source>
        <dbReference type="ARBA" id="ARBA00022801"/>
    </source>
</evidence>
<dbReference type="EMBL" id="JAWRVE010000247">
    <property type="protein sequence ID" value="KAL1847247.1"/>
    <property type="molecule type" value="Genomic_DNA"/>
</dbReference>
<keyword evidence="1" id="KW-0540">Nuclease</keyword>
<sequence>MAPPKKPSGKRESSNTYKKFDPNEQYYKVENEQMSKAANRIGQNSIQKQLNNAPQPSDTGKSGYPHHFENIGNIPQLLKSTSRVSSTTSLYGYPVFADGHNYDYQSRRPKEPPGHIRSITNQNKRPKGVVAHPGEEGNPNGGHLKWVKKEGEAESEPEPEPEPEPLVQMTS</sequence>
<gene>
    <name evidence="4" type="ORF">Daus18300_014011</name>
</gene>
<name>A0ABR3VWX5_9PEZI</name>
<evidence type="ECO:0000256" key="3">
    <source>
        <dbReference type="SAM" id="MobiDB-lite"/>
    </source>
</evidence>
<reference evidence="4 5" key="1">
    <citation type="journal article" date="2024" name="IMA Fungus">
        <title>IMA Genome - F19 : A genome assembly and annotation guide to empower mycologists, including annotated draft genome sequences of Ceratocystis pirilliformis, Diaporthe australafricana, Fusarium ophioides, Paecilomyces lecythidis, and Sporothrix stenoceras.</title>
        <authorList>
            <person name="Aylward J."/>
            <person name="Wilson A.M."/>
            <person name="Visagie C.M."/>
            <person name="Spraker J."/>
            <person name="Barnes I."/>
            <person name="Buitendag C."/>
            <person name="Ceriani C."/>
            <person name="Del Mar Angel L."/>
            <person name="du Plessis D."/>
            <person name="Fuchs T."/>
            <person name="Gasser K."/>
            <person name="Kramer D."/>
            <person name="Li W."/>
            <person name="Munsamy K."/>
            <person name="Piso A."/>
            <person name="Price J.L."/>
            <person name="Sonnekus B."/>
            <person name="Thomas C."/>
            <person name="van der Nest A."/>
            <person name="van Dijk A."/>
            <person name="van Heerden A."/>
            <person name="van Vuuren N."/>
            <person name="Yilmaz N."/>
            <person name="Duong T.A."/>
            <person name="van der Merwe N.A."/>
            <person name="Wingfield M.J."/>
            <person name="Wingfield B.D."/>
        </authorList>
    </citation>
    <scope>NUCLEOTIDE SEQUENCE [LARGE SCALE GENOMIC DNA]</scope>
    <source>
        <strain evidence="4 5">CMW 18300</strain>
    </source>
</reference>
<proteinExistence type="predicted"/>
<dbReference type="Pfam" id="PF00545">
    <property type="entry name" value="Ribonuclease"/>
    <property type="match status" value="1"/>
</dbReference>
<dbReference type="SUPFAM" id="SSF53933">
    <property type="entry name" value="Microbial ribonucleases"/>
    <property type="match status" value="1"/>
</dbReference>
<feature type="region of interest" description="Disordered" evidence="3">
    <location>
        <begin position="102"/>
        <end position="171"/>
    </location>
</feature>
<keyword evidence="2" id="KW-0378">Hydrolase</keyword>
<organism evidence="4 5">
    <name type="scientific">Diaporthe australafricana</name>
    <dbReference type="NCBI Taxonomy" id="127596"/>
    <lineage>
        <taxon>Eukaryota</taxon>
        <taxon>Fungi</taxon>
        <taxon>Dikarya</taxon>
        <taxon>Ascomycota</taxon>
        <taxon>Pezizomycotina</taxon>
        <taxon>Sordariomycetes</taxon>
        <taxon>Sordariomycetidae</taxon>
        <taxon>Diaporthales</taxon>
        <taxon>Diaporthaceae</taxon>
        <taxon>Diaporthe</taxon>
    </lineage>
</organism>
<feature type="compositionally biased region" description="Basic and acidic residues" evidence="3">
    <location>
        <begin position="9"/>
        <end position="24"/>
    </location>
</feature>
<protein>
    <submittedName>
        <fullName evidence="4">Uncharacterized protein</fullName>
    </submittedName>
</protein>
<dbReference type="InterPro" id="IPR016191">
    <property type="entry name" value="Ribonuclease/ribotoxin"/>
</dbReference>
<feature type="region of interest" description="Disordered" evidence="3">
    <location>
        <begin position="41"/>
        <end position="70"/>
    </location>
</feature>
<dbReference type="Gene3D" id="3.10.450.30">
    <property type="entry name" value="Microbial ribonucleases"/>
    <property type="match status" value="1"/>
</dbReference>
<comment type="caution">
    <text evidence="4">The sequence shown here is derived from an EMBL/GenBank/DDBJ whole genome shotgun (WGS) entry which is preliminary data.</text>
</comment>
<keyword evidence="5" id="KW-1185">Reference proteome</keyword>